<dbReference type="CDD" id="cd09112">
    <property type="entry name" value="PLDc_CLS_2"/>
    <property type="match status" value="1"/>
</dbReference>
<reference evidence="3" key="1">
    <citation type="journal article" date="2019" name="Int. J. Syst. Evol. Microbiol.">
        <title>The Global Catalogue of Microorganisms (GCM) 10K type strain sequencing project: providing services to taxonomists for standard genome sequencing and annotation.</title>
        <authorList>
            <consortium name="The Broad Institute Genomics Platform"/>
            <consortium name="The Broad Institute Genome Sequencing Center for Infectious Disease"/>
            <person name="Wu L."/>
            <person name="Ma J."/>
        </authorList>
    </citation>
    <scope>NUCLEOTIDE SEQUENCE [LARGE SCALE GENOMIC DNA]</scope>
    <source>
        <strain evidence="3">NBRC 113072</strain>
    </source>
</reference>
<sequence>MPEPIKVLRFPIFRLAMITRPGVRSLGRDHRKVLVVDSKVGFIGGYNIGRLYADQWRDTHLRVRGPSVWELDNAFVDFWNEYRGRHLPALPDQGAAQWDARTEAARNAPSRMLFPVRGMYLKAIDRASRRIYITQGYFIPDEEILSALLAAARRGVDVRLIMPEYSNHVVADWVARGFFDRLLDGGVKIWLYRDAMVHAKTATVDGRWSTVGTANIDRLSLIGNYEVNLELYSDEQAAEMERIFEMDLGNCRELTHDEWSARSRFRRVVERVLAPLQPLL</sequence>
<protein>
    <recommendedName>
        <fullName evidence="1">PLD phosphodiesterase domain-containing protein</fullName>
    </recommendedName>
</protein>
<proteinExistence type="predicted"/>
<dbReference type="PANTHER" id="PTHR21248:SF22">
    <property type="entry name" value="PHOSPHOLIPASE D"/>
    <property type="match status" value="1"/>
</dbReference>
<evidence type="ECO:0000313" key="2">
    <source>
        <dbReference type="EMBL" id="GMA39011.1"/>
    </source>
</evidence>
<name>A0ABQ6IMP6_9MICO</name>
<dbReference type="Pfam" id="PF13091">
    <property type="entry name" value="PLDc_2"/>
    <property type="match status" value="1"/>
</dbReference>
<dbReference type="InterPro" id="IPR025202">
    <property type="entry name" value="PLD-like_dom"/>
</dbReference>
<keyword evidence="3" id="KW-1185">Reference proteome</keyword>
<dbReference type="Pfam" id="PF00614">
    <property type="entry name" value="PLDc"/>
    <property type="match status" value="1"/>
</dbReference>
<gene>
    <name evidence="2" type="ORF">GCM10025883_10560</name>
</gene>
<feature type="domain" description="PLD phosphodiesterase" evidence="1">
    <location>
        <begin position="25"/>
        <end position="52"/>
    </location>
</feature>
<evidence type="ECO:0000313" key="3">
    <source>
        <dbReference type="Proteomes" id="UP001157126"/>
    </source>
</evidence>
<dbReference type="Proteomes" id="UP001157126">
    <property type="component" value="Unassembled WGS sequence"/>
</dbReference>
<organism evidence="2 3">
    <name type="scientific">Mobilicoccus caccae</name>
    <dbReference type="NCBI Taxonomy" id="1859295"/>
    <lineage>
        <taxon>Bacteria</taxon>
        <taxon>Bacillati</taxon>
        <taxon>Actinomycetota</taxon>
        <taxon>Actinomycetes</taxon>
        <taxon>Micrococcales</taxon>
        <taxon>Dermatophilaceae</taxon>
        <taxon>Mobilicoccus</taxon>
    </lineage>
</organism>
<dbReference type="SMART" id="SM00155">
    <property type="entry name" value="PLDc"/>
    <property type="match status" value="2"/>
</dbReference>
<dbReference type="PROSITE" id="PS50035">
    <property type="entry name" value="PLD"/>
    <property type="match status" value="2"/>
</dbReference>
<evidence type="ECO:0000259" key="1">
    <source>
        <dbReference type="PROSITE" id="PS50035"/>
    </source>
</evidence>
<accession>A0ABQ6IMP6</accession>
<dbReference type="Gene3D" id="3.30.870.10">
    <property type="entry name" value="Endonuclease Chain A"/>
    <property type="match status" value="2"/>
</dbReference>
<comment type="caution">
    <text evidence="2">The sequence shown here is derived from an EMBL/GenBank/DDBJ whole genome shotgun (WGS) entry which is preliminary data.</text>
</comment>
<dbReference type="InterPro" id="IPR001736">
    <property type="entry name" value="PLipase_D/transphosphatidylase"/>
</dbReference>
<dbReference type="RefSeq" id="WP_284303012.1">
    <property type="nucleotide sequence ID" value="NZ_BSUO01000001.1"/>
</dbReference>
<dbReference type="EMBL" id="BSUO01000001">
    <property type="protein sequence ID" value="GMA39011.1"/>
    <property type="molecule type" value="Genomic_DNA"/>
</dbReference>
<feature type="domain" description="PLD phosphodiesterase" evidence="1">
    <location>
        <begin position="193"/>
        <end position="220"/>
    </location>
</feature>
<dbReference type="SUPFAM" id="SSF56024">
    <property type="entry name" value="Phospholipase D/nuclease"/>
    <property type="match status" value="2"/>
</dbReference>
<dbReference type="PANTHER" id="PTHR21248">
    <property type="entry name" value="CARDIOLIPIN SYNTHASE"/>
    <property type="match status" value="1"/>
</dbReference>